<dbReference type="EMBL" id="JACJLA010000001">
    <property type="protein sequence ID" value="MBM6911812.1"/>
    <property type="molecule type" value="Genomic_DNA"/>
</dbReference>
<dbReference type="RefSeq" id="WP_205087138.1">
    <property type="nucleotide sequence ID" value="NZ_JACJLA010000001.1"/>
</dbReference>
<sequence>MTKHLRNFLMAALVVIMTIAAGCSGETANSTAVTKDSGAKATMSAEATTQEAANDPMSKMVVYVPTDDGRGVRPQSVTLDSNKKTVKYALSVIFEEDARQKYPVFAKGTAVKGVTVKDGIATIDMNKAFVANDNGGELTAQLRLAAVVNTVTEFKDVKGVLFRIDGKPLTSFGAYDLSDPLSRMDNLIVK</sequence>
<evidence type="ECO:0000256" key="1">
    <source>
        <dbReference type="SAM" id="SignalP"/>
    </source>
</evidence>
<dbReference type="Pfam" id="PF10646">
    <property type="entry name" value="Germane"/>
    <property type="match status" value="1"/>
</dbReference>
<feature type="signal peptide" evidence="1">
    <location>
        <begin position="1"/>
        <end position="20"/>
    </location>
</feature>
<reference evidence="3 4" key="1">
    <citation type="journal article" date="2021" name="Sci. Rep.">
        <title>The distribution of antibiotic resistance genes in chicken gut microbiota commensals.</title>
        <authorList>
            <person name="Juricova H."/>
            <person name="Matiasovicova J."/>
            <person name="Kubasova T."/>
            <person name="Cejkova D."/>
            <person name="Rychlik I."/>
        </authorList>
    </citation>
    <scope>NUCLEOTIDE SEQUENCE [LARGE SCALE GENOMIC DNA]</scope>
    <source>
        <strain evidence="3 4">An537</strain>
    </source>
</reference>
<dbReference type="Proteomes" id="UP000707138">
    <property type="component" value="Unassembled WGS sequence"/>
</dbReference>
<proteinExistence type="predicted"/>
<protein>
    <submittedName>
        <fullName evidence="3">GerMN domain-containing protein</fullName>
    </submittedName>
</protein>
<accession>A0ABS2GDA4</accession>
<gene>
    <name evidence="3" type="ORF">H6A01_00540</name>
</gene>
<dbReference type="SMART" id="SM00909">
    <property type="entry name" value="Germane"/>
    <property type="match status" value="1"/>
</dbReference>
<evidence type="ECO:0000259" key="2">
    <source>
        <dbReference type="SMART" id="SM00909"/>
    </source>
</evidence>
<name>A0ABS2GDA4_9FIRM</name>
<dbReference type="PROSITE" id="PS51257">
    <property type="entry name" value="PROKAR_LIPOPROTEIN"/>
    <property type="match status" value="1"/>
</dbReference>
<dbReference type="InterPro" id="IPR019606">
    <property type="entry name" value="GerMN"/>
</dbReference>
<evidence type="ECO:0000313" key="3">
    <source>
        <dbReference type="EMBL" id="MBM6911812.1"/>
    </source>
</evidence>
<organism evidence="3 4">
    <name type="scientific">Veillonella magna</name>
    <dbReference type="NCBI Taxonomy" id="464322"/>
    <lineage>
        <taxon>Bacteria</taxon>
        <taxon>Bacillati</taxon>
        <taxon>Bacillota</taxon>
        <taxon>Negativicutes</taxon>
        <taxon>Veillonellales</taxon>
        <taxon>Veillonellaceae</taxon>
        <taxon>Veillonella</taxon>
    </lineage>
</organism>
<evidence type="ECO:0000313" key="4">
    <source>
        <dbReference type="Proteomes" id="UP000707138"/>
    </source>
</evidence>
<feature type="domain" description="GerMN" evidence="2">
    <location>
        <begin position="86"/>
        <end position="173"/>
    </location>
</feature>
<keyword evidence="4" id="KW-1185">Reference proteome</keyword>
<feature type="chain" id="PRO_5047289822" evidence="1">
    <location>
        <begin position="21"/>
        <end position="190"/>
    </location>
</feature>
<comment type="caution">
    <text evidence="3">The sequence shown here is derived from an EMBL/GenBank/DDBJ whole genome shotgun (WGS) entry which is preliminary data.</text>
</comment>
<keyword evidence="1" id="KW-0732">Signal</keyword>